<evidence type="ECO:0000256" key="2">
    <source>
        <dbReference type="ARBA" id="ARBA00022605"/>
    </source>
</evidence>
<dbReference type="InterPro" id="IPR035902">
    <property type="entry name" value="Nuc_phospho_transferase"/>
</dbReference>
<feature type="binding site" evidence="9">
    <location>
        <position position="96"/>
    </location>
    <ligand>
        <name>Mg(2+)</name>
        <dbReference type="ChEBI" id="CHEBI:18420"/>
        <label>1</label>
    </ligand>
</feature>
<evidence type="ECO:0000256" key="3">
    <source>
        <dbReference type="ARBA" id="ARBA00022676"/>
    </source>
</evidence>
<feature type="binding site" evidence="9">
    <location>
        <begin position="87"/>
        <end position="88"/>
    </location>
    <ligand>
        <name>5-phospho-alpha-D-ribose 1-diphosphate</name>
        <dbReference type="ChEBI" id="CHEBI:58017"/>
    </ligand>
</feature>
<dbReference type="UniPathway" id="UPA00035">
    <property type="reaction ID" value="UER00041"/>
</dbReference>
<comment type="catalytic activity">
    <reaction evidence="7 9">
        <text>N-(5-phospho-beta-D-ribosyl)anthranilate + diphosphate = 5-phospho-alpha-D-ribose 1-diphosphate + anthranilate</text>
        <dbReference type="Rhea" id="RHEA:11768"/>
        <dbReference type="ChEBI" id="CHEBI:16567"/>
        <dbReference type="ChEBI" id="CHEBI:18277"/>
        <dbReference type="ChEBI" id="CHEBI:33019"/>
        <dbReference type="ChEBI" id="CHEBI:58017"/>
        <dbReference type="EC" id="2.4.2.18"/>
    </reaction>
</comment>
<dbReference type="HAMAP" id="MF_00211">
    <property type="entry name" value="TrpD"/>
    <property type="match status" value="1"/>
</dbReference>
<dbReference type="GO" id="GO:0000287">
    <property type="term" value="F:magnesium ion binding"/>
    <property type="evidence" value="ECO:0007669"/>
    <property type="project" value="UniProtKB-UniRule"/>
</dbReference>
<comment type="pathway">
    <text evidence="1 9">Amino-acid biosynthesis; L-tryptophan biosynthesis; L-tryptophan from chorismate: step 2/5.</text>
</comment>
<feature type="binding site" evidence="9">
    <location>
        <position position="115"/>
    </location>
    <ligand>
        <name>anthranilate</name>
        <dbReference type="ChEBI" id="CHEBI:16567"/>
        <label>1</label>
    </ligand>
</feature>
<feature type="binding site" evidence="9">
    <location>
        <begin position="112"/>
        <end position="120"/>
    </location>
    <ligand>
        <name>5-phospho-alpha-D-ribose 1-diphosphate</name>
        <dbReference type="ChEBI" id="CHEBI:58017"/>
    </ligand>
</feature>
<evidence type="ECO:0000256" key="5">
    <source>
        <dbReference type="ARBA" id="ARBA00022822"/>
    </source>
</evidence>
<keyword evidence="6 9" id="KW-0057">Aromatic amino acid biosynthesis</keyword>
<keyword evidence="9" id="KW-0460">Magnesium</keyword>
<comment type="similarity">
    <text evidence="8">In the C-terminal section; belongs to the anthranilate phosphoribosyltransferase family.</text>
</comment>
<dbReference type="InterPro" id="IPR017459">
    <property type="entry name" value="Glycosyl_Trfase_fam3_N_dom"/>
</dbReference>
<evidence type="ECO:0000256" key="1">
    <source>
        <dbReference type="ARBA" id="ARBA00004907"/>
    </source>
</evidence>
<dbReference type="InterPro" id="IPR036320">
    <property type="entry name" value="Glycosyl_Trfase_fam3_N_dom_sf"/>
</dbReference>
<reference evidence="12 13" key="1">
    <citation type="journal article" date="2017" name="BMC Genomics">
        <title>Comparative genomic and phylogenomic analyses of the Bifidobacteriaceae family.</title>
        <authorList>
            <person name="Lugli G.A."/>
            <person name="Milani C."/>
            <person name="Turroni F."/>
            <person name="Duranti S."/>
            <person name="Mancabelli L."/>
            <person name="Mangifesta M."/>
            <person name="Ferrario C."/>
            <person name="Modesto M."/>
            <person name="Mattarelli P."/>
            <person name="Jiri K."/>
            <person name="van Sinderen D."/>
            <person name="Ventura M."/>
        </authorList>
    </citation>
    <scope>NUCLEOTIDE SEQUENCE [LARGE SCALE GENOMIC DNA]</scope>
    <source>
        <strain evidence="12 13">DSM 24742</strain>
    </source>
</reference>
<comment type="similarity">
    <text evidence="9">Belongs to the anthranilate phosphoribosyltransferase family.</text>
</comment>
<keyword evidence="5 9" id="KW-0822">Tryptophan biosynthesis</keyword>
<comment type="cofactor">
    <cofactor evidence="9">
        <name>Mg(2+)</name>
        <dbReference type="ChEBI" id="CHEBI:18420"/>
    </cofactor>
    <text evidence="9">Binds 2 magnesium ions per monomer.</text>
</comment>
<dbReference type="GO" id="GO:0000162">
    <property type="term" value="P:L-tryptophan biosynthetic process"/>
    <property type="evidence" value="ECO:0007669"/>
    <property type="project" value="UniProtKB-UniRule"/>
</dbReference>
<keyword evidence="13" id="KW-1185">Reference proteome</keyword>
<accession>A0A261F2G6</accession>
<keyword evidence="9" id="KW-0479">Metal-binding</keyword>
<dbReference type="Gene3D" id="1.20.970.10">
    <property type="entry name" value="Transferase, Pyrimidine Nucleoside Phosphorylase, Chain C"/>
    <property type="match status" value="1"/>
</dbReference>
<evidence type="ECO:0000256" key="6">
    <source>
        <dbReference type="ARBA" id="ARBA00023141"/>
    </source>
</evidence>
<comment type="caution">
    <text evidence="12">The sequence shown here is derived from an EMBL/GenBank/DDBJ whole genome shotgun (WGS) entry which is preliminary data.</text>
</comment>
<keyword evidence="2 9" id="KW-0028">Amino-acid biosynthesis</keyword>
<comment type="caution">
    <text evidence="9">Lacks conserved residue(s) required for the propagation of feature annotation.</text>
</comment>
<dbReference type="GO" id="GO:0004048">
    <property type="term" value="F:anthranilate phosphoribosyltransferase activity"/>
    <property type="evidence" value="ECO:0007669"/>
    <property type="project" value="UniProtKB-UniRule"/>
</dbReference>
<evidence type="ECO:0000256" key="7">
    <source>
        <dbReference type="ARBA" id="ARBA00052328"/>
    </source>
</evidence>
<organism evidence="12 13">
    <name type="scientific">Pseudoscardovia radai</name>
    <dbReference type="NCBI Taxonomy" id="987066"/>
    <lineage>
        <taxon>Bacteria</taxon>
        <taxon>Bacillati</taxon>
        <taxon>Actinomycetota</taxon>
        <taxon>Actinomycetes</taxon>
        <taxon>Bifidobacteriales</taxon>
        <taxon>Bifidobacteriaceae</taxon>
        <taxon>Pseudoscardovia</taxon>
    </lineage>
</organism>
<evidence type="ECO:0000256" key="8">
    <source>
        <dbReference type="ARBA" id="ARBA00061188"/>
    </source>
</evidence>
<feature type="binding site" evidence="9">
    <location>
        <begin position="94"/>
        <end position="97"/>
    </location>
    <ligand>
        <name>5-phospho-alpha-D-ribose 1-diphosphate</name>
        <dbReference type="ChEBI" id="CHEBI:58017"/>
    </ligand>
</feature>
<dbReference type="Pfam" id="PF00591">
    <property type="entry name" value="Glycos_transf_3"/>
    <property type="match status" value="1"/>
</dbReference>
<dbReference type="SUPFAM" id="SSF52418">
    <property type="entry name" value="Nucleoside phosphorylase/phosphoribosyltransferase catalytic domain"/>
    <property type="match status" value="1"/>
</dbReference>
<feature type="binding site" evidence="9">
    <location>
        <position position="84"/>
    </location>
    <ligand>
        <name>anthranilate</name>
        <dbReference type="ChEBI" id="CHEBI:16567"/>
        <label>1</label>
    </ligand>
</feature>
<evidence type="ECO:0000313" key="13">
    <source>
        <dbReference type="Proteomes" id="UP000216725"/>
    </source>
</evidence>
<dbReference type="RefSeq" id="WP_094660022.1">
    <property type="nucleotide sequence ID" value="NZ_MWWR01000002.1"/>
</dbReference>
<feature type="domain" description="Glycosyl transferase family 3 N-terminal" evidence="11">
    <location>
        <begin position="10"/>
        <end position="70"/>
    </location>
</feature>
<dbReference type="Pfam" id="PF02885">
    <property type="entry name" value="Glycos_trans_3N"/>
    <property type="match status" value="1"/>
</dbReference>
<dbReference type="GO" id="GO:0005829">
    <property type="term" value="C:cytosol"/>
    <property type="evidence" value="ECO:0007669"/>
    <property type="project" value="TreeGrafter"/>
</dbReference>
<evidence type="ECO:0000259" key="10">
    <source>
        <dbReference type="Pfam" id="PF00591"/>
    </source>
</evidence>
<dbReference type="Proteomes" id="UP000216725">
    <property type="component" value="Unassembled WGS sequence"/>
</dbReference>
<sequence length="352" mass="36605">MAEFTWKSILTQLVVRHEHLTEEQSEWYINDLMDGNADPVPVAAVLATQQQLGLTADEVAGAAQAMVSHAIPLELTGETTDIVGTGGDGFATVNISTTGSIIAAAAGVKIAKHGNRAASSKSGAADCLEALGIPLDLTPEQVAAVGEKTGITFAFARTFHPAMRFVGPIRAKLGVPCVFNLLGPITNPAKPAHFAIGSADKAMSPIIADVLAKRGASGMVFTSSEGMDELAPTGPVSLWLVRDGKVETASFDPIADLGLTKVAVEDLRGDTPEYNAQVARDVISGKQLPCTSTILLNAAAAIVVDGHLLSDQDAPIADRFREAYDIAKQTVASGKAEAKLDEWIAAAKAAKA</sequence>
<dbReference type="SUPFAM" id="SSF47648">
    <property type="entry name" value="Nucleoside phosphorylase/phosphoribosyltransferase N-terminal domain"/>
    <property type="match status" value="1"/>
</dbReference>
<dbReference type="InterPro" id="IPR000312">
    <property type="entry name" value="Glycosyl_Trfase_fam3"/>
</dbReference>
<name>A0A261F2G6_9BIFI</name>
<feature type="binding site" evidence="9">
    <location>
        <position position="229"/>
    </location>
    <ligand>
        <name>Mg(2+)</name>
        <dbReference type="ChEBI" id="CHEBI:18420"/>
        <label>1</label>
    </ligand>
</feature>
<dbReference type="NCBIfam" id="TIGR01245">
    <property type="entry name" value="trpD"/>
    <property type="match status" value="1"/>
</dbReference>
<protein>
    <recommendedName>
        <fullName evidence="9">Anthranilate phosphoribosyltransferase</fullName>
        <ecNumber evidence="9">2.4.2.18</ecNumber>
    </recommendedName>
</protein>
<evidence type="ECO:0000256" key="9">
    <source>
        <dbReference type="HAMAP-Rule" id="MF_00211"/>
    </source>
</evidence>
<dbReference type="PANTHER" id="PTHR43285">
    <property type="entry name" value="ANTHRANILATE PHOSPHORIBOSYLTRANSFERASE"/>
    <property type="match status" value="1"/>
</dbReference>
<feature type="binding site" evidence="9">
    <location>
        <position position="228"/>
    </location>
    <ligand>
        <name>Mg(2+)</name>
        <dbReference type="ChEBI" id="CHEBI:18420"/>
        <label>2</label>
    </ligand>
</feature>
<comment type="function">
    <text evidence="9">Catalyzes the transfer of the phosphoribosyl group of 5-phosphorylribose-1-pyrophosphate (PRPP) to anthranilate to yield N-(5'-phosphoribosyl)-anthranilate (PRA).</text>
</comment>
<keyword evidence="3 9" id="KW-0328">Glycosyltransferase</keyword>
<evidence type="ECO:0000313" key="12">
    <source>
        <dbReference type="EMBL" id="OZG53319.1"/>
    </source>
</evidence>
<feature type="binding site" evidence="9">
    <location>
        <position position="229"/>
    </location>
    <ligand>
        <name>Mg(2+)</name>
        <dbReference type="ChEBI" id="CHEBI:18420"/>
        <label>2</label>
    </ligand>
</feature>
<dbReference type="EMBL" id="MWWR01000002">
    <property type="protein sequence ID" value="OZG53319.1"/>
    <property type="molecule type" value="Genomic_DNA"/>
</dbReference>
<proteinExistence type="inferred from homology"/>
<comment type="subunit">
    <text evidence="9">Homodimer.</text>
</comment>
<dbReference type="InterPro" id="IPR005940">
    <property type="entry name" value="Anthranilate_Pribosyl_Tfrase"/>
</dbReference>
<feature type="binding site" evidence="9">
    <location>
        <position position="92"/>
    </location>
    <ligand>
        <name>5-phospho-alpha-D-ribose 1-diphosphate</name>
        <dbReference type="ChEBI" id="CHEBI:58017"/>
    </ligand>
</feature>
<dbReference type="Gene3D" id="3.40.1030.10">
    <property type="entry name" value="Nucleoside phosphorylase/phosphoribosyltransferase catalytic domain"/>
    <property type="match status" value="1"/>
</dbReference>
<feature type="binding site" evidence="9">
    <location>
        <position position="170"/>
    </location>
    <ligand>
        <name>anthranilate</name>
        <dbReference type="ChEBI" id="CHEBI:16567"/>
        <label>2</label>
    </ligand>
</feature>
<dbReference type="FunFam" id="3.40.1030.10:FF:000002">
    <property type="entry name" value="Anthranilate phosphoribosyltransferase"/>
    <property type="match status" value="1"/>
</dbReference>
<evidence type="ECO:0000256" key="4">
    <source>
        <dbReference type="ARBA" id="ARBA00022679"/>
    </source>
</evidence>
<dbReference type="PANTHER" id="PTHR43285:SF2">
    <property type="entry name" value="ANTHRANILATE PHOSPHORIBOSYLTRANSFERASE"/>
    <property type="match status" value="1"/>
</dbReference>
<dbReference type="EC" id="2.4.2.18" evidence="9"/>
<feature type="binding site" evidence="9">
    <location>
        <position position="84"/>
    </location>
    <ligand>
        <name>5-phospho-alpha-D-ribose 1-diphosphate</name>
        <dbReference type="ChEBI" id="CHEBI:58017"/>
    </ligand>
</feature>
<keyword evidence="4 9" id="KW-0808">Transferase</keyword>
<evidence type="ECO:0000259" key="11">
    <source>
        <dbReference type="Pfam" id="PF02885"/>
    </source>
</evidence>
<gene>
    <name evidence="9" type="primary">trpD</name>
    <name evidence="12" type="ORF">PSRA_0126</name>
</gene>
<dbReference type="OrthoDB" id="9806430at2"/>
<dbReference type="AlphaFoldDB" id="A0A261F2G6"/>
<feature type="domain" description="Glycosyl transferase family 3" evidence="10">
    <location>
        <begin position="78"/>
        <end position="336"/>
    </location>
</feature>
<feature type="binding site" evidence="9">
    <location>
        <position position="124"/>
    </location>
    <ligand>
        <name>5-phospho-alpha-D-ribose 1-diphosphate</name>
        <dbReference type="ChEBI" id="CHEBI:58017"/>
    </ligand>
</feature>